<reference evidence="2 3" key="1">
    <citation type="journal article" date="2024" name="J Genomics">
        <title>Draft genome sequencing and assembly of Favolaschia claudopus CIRM-BRFM 2984 isolated from oak limbs.</title>
        <authorList>
            <person name="Navarro D."/>
            <person name="Drula E."/>
            <person name="Chaduli D."/>
            <person name="Cazenave R."/>
            <person name="Ahrendt S."/>
            <person name="Wang J."/>
            <person name="Lipzen A."/>
            <person name="Daum C."/>
            <person name="Barry K."/>
            <person name="Grigoriev I.V."/>
            <person name="Favel A."/>
            <person name="Rosso M.N."/>
            <person name="Martin F."/>
        </authorList>
    </citation>
    <scope>NUCLEOTIDE SEQUENCE [LARGE SCALE GENOMIC DNA]</scope>
    <source>
        <strain evidence="2 3">CIRM-BRFM 2984</strain>
    </source>
</reference>
<sequence>MPTRFPATLSLDRPPRAHGTLDEGHPTPRYVLAWVCNDLTLFTNLGDGVLGVVGPSNLSNTVRKRWWTDPRTKDVVLEPLVYPAPTGADYYLIAMYNIKASDHINRSLNAFPGGDSGIQAAREAFAMHLSPELEKTFQWYRWPFVRLRKQSQKQEKEQQQKKQEEKDSNEGQEKAGEPEEQ</sequence>
<name>A0AAW0B0G2_9AGAR</name>
<feature type="region of interest" description="Disordered" evidence="1">
    <location>
        <begin position="150"/>
        <end position="181"/>
    </location>
</feature>
<evidence type="ECO:0000313" key="2">
    <source>
        <dbReference type="EMBL" id="KAK7019097.1"/>
    </source>
</evidence>
<dbReference type="Proteomes" id="UP001362999">
    <property type="component" value="Unassembled WGS sequence"/>
</dbReference>
<feature type="compositionally biased region" description="Basic and acidic residues" evidence="1">
    <location>
        <begin position="13"/>
        <end position="22"/>
    </location>
</feature>
<organism evidence="2 3">
    <name type="scientific">Favolaschia claudopus</name>
    <dbReference type="NCBI Taxonomy" id="2862362"/>
    <lineage>
        <taxon>Eukaryota</taxon>
        <taxon>Fungi</taxon>
        <taxon>Dikarya</taxon>
        <taxon>Basidiomycota</taxon>
        <taxon>Agaricomycotina</taxon>
        <taxon>Agaricomycetes</taxon>
        <taxon>Agaricomycetidae</taxon>
        <taxon>Agaricales</taxon>
        <taxon>Marasmiineae</taxon>
        <taxon>Mycenaceae</taxon>
        <taxon>Favolaschia</taxon>
    </lineage>
</organism>
<protein>
    <submittedName>
        <fullName evidence="2">Uncharacterized protein</fullName>
    </submittedName>
</protein>
<feature type="compositionally biased region" description="Basic and acidic residues" evidence="1">
    <location>
        <begin position="152"/>
        <end position="181"/>
    </location>
</feature>
<dbReference type="AlphaFoldDB" id="A0AAW0B0G2"/>
<gene>
    <name evidence="2" type="ORF">R3P38DRAFT_3359916</name>
</gene>
<proteinExistence type="predicted"/>
<evidence type="ECO:0000313" key="3">
    <source>
        <dbReference type="Proteomes" id="UP001362999"/>
    </source>
</evidence>
<accession>A0AAW0B0G2</accession>
<comment type="caution">
    <text evidence="2">The sequence shown here is derived from an EMBL/GenBank/DDBJ whole genome shotgun (WGS) entry which is preliminary data.</text>
</comment>
<feature type="region of interest" description="Disordered" evidence="1">
    <location>
        <begin position="1"/>
        <end position="22"/>
    </location>
</feature>
<keyword evidence="3" id="KW-1185">Reference proteome</keyword>
<evidence type="ECO:0000256" key="1">
    <source>
        <dbReference type="SAM" id="MobiDB-lite"/>
    </source>
</evidence>
<dbReference type="EMBL" id="JAWWNJ010000045">
    <property type="protein sequence ID" value="KAK7019097.1"/>
    <property type="molecule type" value="Genomic_DNA"/>
</dbReference>